<dbReference type="AlphaFoldDB" id="A0A7I7L171"/>
<protein>
    <submittedName>
        <fullName evidence="7">Cyclopropane-fatty-acyl-phospholipid synthase</fullName>
    </submittedName>
</protein>
<evidence type="ECO:0000256" key="3">
    <source>
        <dbReference type="ARBA" id="ARBA00022679"/>
    </source>
</evidence>
<evidence type="ECO:0000256" key="6">
    <source>
        <dbReference type="SAM" id="MobiDB-lite"/>
    </source>
</evidence>
<feature type="region of interest" description="Disordered" evidence="6">
    <location>
        <begin position="22"/>
        <end position="45"/>
    </location>
</feature>
<dbReference type="PANTHER" id="PTHR43667:SF2">
    <property type="entry name" value="FATTY ACID C-METHYL TRANSFERASE"/>
    <property type="match status" value="1"/>
</dbReference>
<proteinExistence type="inferred from homology"/>
<reference evidence="7 8" key="1">
    <citation type="journal article" date="2019" name="Emerg. Microbes Infect.">
        <title>Comprehensive subspecies identification of 175 nontuberculous mycobacteria species based on 7547 genomic profiles.</title>
        <authorList>
            <person name="Matsumoto Y."/>
            <person name="Kinjo T."/>
            <person name="Motooka D."/>
            <person name="Nabeya D."/>
            <person name="Jung N."/>
            <person name="Uechi K."/>
            <person name="Horii T."/>
            <person name="Iida T."/>
            <person name="Fujita J."/>
            <person name="Nakamura S."/>
        </authorList>
    </citation>
    <scope>NUCLEOTIDE SEQUENCE [LARGE SCALE GENOMIC DNA]</scope>
    <source>
        <strain evidence="7 8">JCM 12404</strain>
    </source>
</reference>
<dbReference type="GO" id="GO:0032259">
    <property type="term" value="P:methylation"/>
    <property type="evidence" value="ECO:0007669"/>
    <property type="project" value="UniProtKB-KW"/>
</dbReference>
<keyword evidence="5" id="KW-0443">Lipid metabolism</keyword>
<organism evidence="7 8">
    <name type="scientific">Mycobacterium cookii</name>
    <dbReference type="NCBI Taxonomy" id="1775"/>
    <lineage>
        <taxon>Bacteria</taxon>
        <taxon>Bacillati</taxon>
        <taxon>Actinomycetota</taxon>
        <taxon>Actinomycetes</taxon>
        <taxon>Mycobacteriales</taxon>
        <taxon>Mycobacteriaceae</taxon>
        <taxon>Mycobacterium</taxon>
    </lineage>
</organism>
<dbReference type="Gene3D" id="3.40.50.150">
    <property type="entry name" value="Vaccinia Virus protein VP39"/>
    <property type="match status" value="1"/>
</dbReference>
<dbReference type="InterPro" id="IPR050723">
    <property type="entry name" value="CFA/CMAS"/>
</dbReference>
<dbReference type="EMBL" id="AP022569">
    <property type="protein sequence ID" value="BBX47873.1"/>
    <property type="molecule type" value="Genomic_DNA"/>
</dbReference>
<keyword evidence="8" id="KW-1185">Reference proteome</keyword>
<keyword evidence="3" id="KW-0808">Transferase</keyword>
<dbReference type="KEGG" id="mcoo:MCOO_38880"/>
<evidence type="ECO:0000256" key="1">
    <source>
        <dbReference type="ARBA" id="ARBA00010815"/>
    </source>
</evidence>
<evidence type="ECO:0000256" key="4">
    <source>
        <dbReference type="ARBA" id="ARBA00022691"/>
    </source>
</evidence>
<gene>
    <name evidence="7" type="primary">ufaA1</name>
    <name evidence="7" type="ORF">MCOO_38880</name>
</gene>
<keyword evidence="2" id="KW-0489">Methyltransferase</keyword>
<dbReference type="CDD" id="cd02440">
    <property type="entry name" value="AdoMet_MTases"/>
    <property type="match status" value="1"/>
</dbReference>
<dbReference type="InterPro" id="IPR029063">
    <property type="entry name" value="SAM-dependent_MTases_sf"/>
</dbReference>
<evidence type="ECO:0000256" key="2">
    <source>
        <dbReference type="ARBA" id="ARBA00022603"/>
    </source>
</evidence>
<dbReference type="PIRSF" id="PIRSF003085">
    <property type="entry name" value="CMAS"/>
    <property type="match status" value="1"/>
</dbReference>
<accession>A0A7I7L171</accession>
<dbReference type="PANTHER" id="PTHR43667">
    <property type="entry name" value="CYCLOPROPANE-FATTY-ACYL-PHOSPHOLIPID SYNTHASE"/>
    <property type="match status" value="1"/>
</dbReference>
<evidence type="ECO:0000313" key="7">
    <source>
        <dbReference type="EMBL" id="BBX47873.1"/>
    </source>
</evidence>
<name>A0A7I7L171_9MYCO</name>
<evidence type="ECO:0000256" key="5">
    <source>
        <dbReference type="ARBA" id="ARBA00023098"/>
    </source>
</evidence>
<evidence type="ECO:0000313" key="8">
    <source>
        <dbReference type="Proteomes" id="UP000465866"/>
    </source>
</evidence>
<dbReference type="InterPro" id="IPR003333">
    <property type="entry name" value="CMAS"/>
</dbReference>
<dbReference type="GO" id="GO:0008168">
    <property type="term" value="F:methyltransferase activity"/>
    <property type="evidence" value="ECO:0007669"/>
    <property type="project" value="UniProtKB-KW"/>
</dbReference>
<feature type="compositionally biased region" description="Polar residues" evidence="6">
    <location>
        <begin position="22"/>
        <end position="34"/>
    </location>
</feature>
<sequence length="437" mass="48667">MHELYELSAVDHAAIRFYRPTVTDNSKNPATASDSARRPTVAPAPSGPAAAASAFVAAQLFHRAVSRLPLRVVYPDGTQRGGGDAGAPVLVVRHPDRLHRRLGVHGLVGFGESFMAAEWESTDLVAVLTALAPTLTRWAPWGLRWPRPRSPQLSRAQTQRNVAAHYDDLSSDLFIEFLDETMTYSSAWFDRLPATWSDLADAQRRKIDRVLDAAGVGPGTRLLEIGTGWGELPIRAAARGAEVRSITPSEQQQWLARQRIAAAGKSDRVRVDVCDYHDIAGRYDAVISVEMVEAVGHRSWPGFVRALERAVTPGGRVVLQSIAMPHTQMLATRNRQTWTRTYIFPGGQIPSAKALLAIAERKTTLRPVDMLSLGEHYAETLRMWRERFLQRRKTLGHIGFDEVFARMWELYLASREAGFRSGNLNVYQWTFVNKASP</sequence>
<comment type="similarity">
    <text evidence="1">Belongs to the CFA/CMAS family.</text>
</comment>
<dbReference type="GO" id="GO:0008610">
    <property type="term" value="P:lipid biosynthetic process"/>
    <property type="evidence" value="ECO:0007669"/>
    <property type="project" value="InterPro"/>
</dbReference>
<dbReference type="SUPFAM" id="SSF53335">
    <property type="entry name" value="S-adenosyl-L-methionine-dependent methyltransferases"/>
    <property type="match status" value="1"/>
</dbReference>
<dbReference type="Proteomes" id="UP000465866">
    <property type="component" value="Chromosome"/>
</dbReference>
<dbReference type="Pfam" id="PF02353">
    <property type="entry name" value="CMAS"/>
    <property type="match status" value="1"/>
</dbReference>
<keyword evidence="4" id="KW-0949">S-adenosyl-L-methionine</keyword>